<dbReference type="PROSITE" id="PS51194">
    <property type="entry name" value="HELICASE_CTER"/>
    <property type="match status" value="1"/>
</dbReference>
<dbReference type="CDD" id="cd17920">
    <property type="entry name" value="DEXHc_RecQ"/>
    <property type="match status" value="1"/>
</dbReference>
<protein>
    <recommendedName>
        <fullName evidence="11">ATP-dependent DNA helicase</fullName>
        <ecNumber evidence="11">5.6.2.4</ecNumber>
    </recommendedName>
</protein>
<dbReference type="EMBL" id="CACRXK020016330">
    <property type="protein sequence ID" value="CAB4029675.1"/>
    <property type="molecule type" value="Genomic_DNA"/>
</dbReference>
<dbReference type="Pfam" id="PF16124">
    <property type="entry name" value="RecQ_Zn_bind"/>
    <property type="match status" value="1"/>
</dbReference>
<dbReference type="GO" id="GO:0009378">
    <property type="term" value="F:four-way junction helicase activity"/>
    <property type="evidence" value="ECO:0007669"/>
    <property type="project" value="TreeGrafter"/>
</dbReference>
<dbReference type="InterPro" id="IPR014001">
    <property type="entry name" value="Helicase_ATP-bd"/>
</dbReference>
<dbReference type="Proteomes" id="UP001152795">
    <property type="component" value="Unassembled WGS sequence"/>
</dbReference>
<dbReference type="GO" id="GO:0000724">
    <property type="term" value="P:double-strand break repair via homologous recombination"/>
    <property type="evidence" value="ECO:0007669"/>
    <property type="project" value="TreeGrafter"/>
</dbReference>
<keyword evidence="5 11" id="KW-0347">Helicase</keyword>
<dbReference type="InterPro" id="IPR004589">
    <property type="entry name" value="DNA_helicase_ATP-dep_RecQ"/>
</dbReference>
<dbReference type="Gene3D" id="1.10.10.10">
    <property type="entry name" value="Winged helix-like DNA-binding domain superfamily/Winged helix DNA-binding domain"/>
    <property type="match status" value="1"/>
</dbReference>
<evidence type="ECO:0000313" key="13">
    <source>
        <dbReference type="Proteomes" id="UP001152795"/>
    </source>
</evidence>
<gene>
    <name evidence="12" type="ORF">PACLA_8A084132</name>
</gene>
<dbReference type="OrthoDB" id="2608216at2759"/>
<organism evidence="12 13">
    <name type="scientific">Paramuricea clavata</name>
    <name type="common">Red gorgonian</name>
    <name type="synonym">Violescent sea-whip</name>
    <dbReference type="NCBI Taxonomy" id="317549"/>
    <lineage>
        <taxon>Eukaryota</taxon>
        <taxon>Metazoa</taxon>
        <taxon>Cnidaria</taxon>
        <taxon>Anthozoa</taxon>
        <taxon>Octocorallia</taxon>
        <taxon>Malacalcyonacea</taxon>
        <taxon>Plexauridae</taxon>
        <taxon>Paramuricea</taxon>
    </lineage>
</organism>
<reference evidence="12" key="1">
    <citation type="submission" date="2020-04" db="EMBL/GenBank/DDBJ databases">
        <authorList>
            <person name="Alioto T."/>
            <person name="Alioto T."/>
            <person name="Gomez Garrido J."/>
        </authorList>
    </citation>
    <scope>NUCLEOTIDE SEQUENCE</scope>
    <source>
        <strain evidence="12">A484AB</strain>
    </source>
</reference>
<keyword evidence="6 11" id="KW-0067">ATP-binding</keyword>
<dbReference type="GO" id="GO:0005694">
    <property type="term" value="C:chromosome"/>
    <property type="evidence" value="ECO:0007669"/>
    <property type="project" value="TreeGrafter"/>
</dbReference>
<dbReference type="SMART" id="SM00956">
    <property type="entry name" value="RQC"/>
    <property type="match status" value="1"/>
</dbReference>
<sequence length="602" mass="68169">MPNRVGEIYVAEYEHISKTIEISDEANDRYVYSISIVNNKPLVELNYVLKNPPFIPSERSTYFNGQSSRDFETEALLNKANDFDNLERGELIDNTLRQYFGFTSFRPLQRETIMATMNGEDVMTVVGTGGGKTLMYLLPAVISSNITLVVSPTLSLIDDVLGRCHNLGISACKFTGELPKELQYSQQLNIKQFKIVLGTPEMLKEGEFNSTVMSMIEKKEIERIVFDEAHTIVSWGNTFRPIYREVCEELAKTTCPKLLLSATVPAKIESELKDIFMGLVVFRSSIFRENLFLKVQERTSKFYDELKSFILERKGDSGIIYCVLPKHVSTIHADLLKNWIDCVKYHGKLSEEVKTNSYSKWVNGECRLIVANSSFGMGIDKKDVRYVIHGRIPTSVEEYHQQCGRAGRDGLPATCVLFYKYGDKNMLLKLFQMQSEQSQQIASVNELIHFLEDPVQCRHRSLMVFFGEKTTSFICGTSCDNCGTRGSFYATDGTSDALKVLQAVVELTGRVFTCNTLKLFLVGSRQKSILEQELDTLVNFGSLEKRFVPAVLLDKFLHSLINSGILAEVIEKKGKHLYSQLVLGPKAHDLMALRLSVSRYEK</sequence>
<dbReference type="SMART" id="SM00490">
    <property type="entry name" value="HELICc"/>
    <property type="match status" value="1"/>
</dbReference>
<comment type="catalytic activity">
    <reaction evidence="11">
        <text>ATP + H2O = ADP + phosphate + H(+)</text>
        <dbReference type="Rhea" id="RHEA:13065"/>
        <dbReference type="ChEBI" id="CHEBI:15377"/>
        <dbReference type="ChEBI" id="CHEBI:15378"/>
        <dbReference type="ChEBI" id="CHEBI:30616"/>
        <dbReference type="ChEBI" id="CHEBI:43474"/>
        <dbReference type="ChEBI" id="CHEBI:456216"/>
    </reaction>
</comment>
<dbReference type="InterPro" id="IPR032284">
    <property type="entry name" value="RecQ_Zn-bd"/>
</dbReference>
<dbReference type="AlphaFoldDB" id="A0A7D9LAA6"/>
<dbReference type="GO" id="GO:0005524">
    <property type="term" value="F:ATP binding"/>
    <property type="evidence" value="ECO:0007669"/>
    <property type="project" value="UniProtKB-KW"/>
</dbReference>
<keyword evidence="3 11" id="KW-0547">Nucleotide-binding</keyword>
<comment type="subcellular location">
    <subcellularLocation>
        <location evidence="1 11">Nucleus</location>
    </subcellularLocation>
</comment>
<keyword evidence="9 11" id="KW-0539">Nucleus</keyword>
<dbReference type="GO" id="GO:0016787">
    <property type="term" value="F:hydrolase activity"/>
    <property type="evidence" value="ECO:0007669"/>
    <property type="project" value="UniProtKB-KW"/>
</dbReference>
<dbReference type="PROSITE" id="PS51192">
    <property type="entry name" value="HELICASE_ATP_BIND_1"/>
    <property type="match status" value="1"/>
</dbReference>
<evidence type="ECO:0000256" key="11">
    <source>
        <dbReference type="RuleBase" id="RU364117"/>
    </source>
</evidence>
<dbReference type="GO" id="GO:0005634">
    <property type="term" value="C:nucleus"/>
    <property type="evidence" value="ECO:0007669"/>
    <property type="project" value="UniProtKB-SubCell"/>
</dbReference>
<evidence type="ECO:0000256" key="3">
    <source>
        <dbReference type="ARBA" id="ARBA00022741"/>
    </source>
</evidence>
<dbReference type="GO" id="GO:0005737">
    <property type="term" value="C:cytoplasm"/>
    <property type="evidence" value="ECO:0007669"/>
    <property type="project" value="TreeGrafter"/>
</dbReference>
<dbReference type="NCBIfam" id="TIGR00614">
    <property type="entry name" value="recQ_fam"/>
    <property type="match status" value="1"/>
</dbReference>
<evidence type="ECO:0000256" key="8">
    <source>
        <dbReference type="ARBA" id="ARBA00023235"/>
    </source>
</evidence>
<evidence type="ECO:0000256" key="1">
    <source>
        <dbReference type="ARBA" id="ARBA00004123"/>
    </source>
</evidence>
<dbReference type="InterPro" id="IPR036388">
    <property type="entry name" value="WH-like_DNA-bd_sf"/>
</dbReference>
<dbReference type="SUPFAM" id="SSF52540">
    <property type="entry name" value="P-loop containing nucleoside triphosphate hydrolases"/>
    <property type="match status" value="2"/>
</dbReference>
<comment type="caution">
    <text evidence="12">The sequence shown here is derived from an EMBL/GenBank/DDBJ whole genome shotgun (WGS) entry which is preliminary data.</text>
</comment>
<dbReference type="Pfam" id="PF00270">
    <property type="entry name" value="DEAD"/>
    <property type="match status" value="1"/>
</dbReference>
<accession>A0A7D9LAA6</accession>
<dbReference type="InterPro" id="IPR036390">
    <property type="entry name" value="WH_DNA-bd_sf"/>
</dbReference>
<dbReference type="InterPro" id="IPR001650">
    <property type="entry name" value="Helicase_C-like"/>
</dbReference>
<dbReference type="InterPro" id="IPR027417">
    <property type="entry name" value="P-loop_NTPase"/>
</dbReference>
<keyword evidence="13" id="KW-1185">Reference proteome</keyword>
<name>A0A7D9LAA6_PARCT</name>
<evidence type="ECO:0000256" key="6">
    <source>
        <dbReference type="ARBA" id="ARBA00022840"/>
    </source>
</evidence>
<comment type="similarity">
    <text evidence="2 11">Belongs to the helicase family. RecQ subfamily.</text>
</comment>
<evidence type="ECO:0000256" key="10">
    <source>
        <dbReference type="ARBA" id="ARBA00034617"/>
    </source>
</evidence>
<dbReference type="GO" id="GO:0003677">
    <property type="term" value="F:DNA binding"/>
    <property type="evidence" value="ECO:0007669"/>
    <property type="project" value="UniProtKB-KW"/>
</dbReference>
<keyword evidence="8" id="KW-0413">Isomerase</keyword>
<dbReference type="GO" id="GO:0043138">
    <property type="term" value="F:3'-5' DNA helicase activity"/>
    <property type="evidence" value="ECO:0007669"/>
    <property type="project" value="UniProtKB-EC"/>
</dbReference>
<dbReference type="EC" id="5.6.2.4" evidence="11"/>
<evidence type="ECO:0000256" key="4">
    <source>
        <dbReference type="ARBA" id="ARBA00022801"/>
    </source>
</evidence>
<dbReference type="PANTHER" id="PTHR13710:SF153">
    <property type="entry name" value="RECQ-LIKE DNA HELICASE BLM"/>
    <property type="match status" value="1"/>
</dbReference>
<dbReference type="Pfam" id="PF00271">
    <property type="entry name" value="Helicase_C"/>
    <property type="match status" value="1"/>
</dbReference>
<evidence type="ECO:0000256" key="2">
    <source>
        <dbReference type="ARBA" id="ARBA00005446"/>
    </source>
</evidence>
<dbReference type="SMART" id="SM00487">
    <property type="entry name" value="DEXDc"/>
    <property type="match status" value="1"/>
</dbReference>
<keyword evidence="7" id="KW-0238">DNA-binding</keyword>
<dbReference type="Gene3D" id="3.40.50.300">
    <property type="entry name" value="P-loop containing nucleotide triphosphate hydrolases"/>
    <property type="match status" value="2"/>
</dbReference>
<keyword evidence="4 11" id="KW-0378">Hydrolase</keyword>
<evidence type="ECO:0000256" key="7">
    <source>
        <dbReference type="ARBA" id="ARBA00023125"/>
    </source>
</evidence>
<comment type="catalytic activity">
    <reaction evidence="10 11">
        <text>Couples ATP hydrolysis with the unwinding of duplex DNA by translocating in the 3'-5' direction.</text>
        <dbReference type="EC" id="5.6.2.4"/>
    </reaction>
</comment>
<evidence type="ECO:0000256" key="5">
    <source>
        <dbReference type="ARBA" id="ARBA00022806"/>
    </source>
</evidence>
<proteinExistence type="inferred from homology"/>
<dbReference type="GO" id="GO:0006260">
    <property type="term" value="P:DNA replication"/>
    <property type="evidence" value="ECO:0007669"/>
    <property type="project" value="InterPro"/>
</dbReference>
<evidence type="ECO:0000256" key="9">
    <source>
        <dbReference type="ARBA" id="ARBA00023242"/>
    </source>
</evidence>
<dbReference type="SUPFAM" id="SSF46785">
    <property type="entry name" value="Winged helix' DNA-binding domain"/>
    <property type="match status" value="1"/>
</dbReference>
<dbReference type="InterPro" id="IPR011545">
    <property type="entry name" value="DEAD/DEAH_box_helicase_dom"/>
</dbReference>
<dbReference type="Pfam" id="PF09382">
    <property type="entry name" value="RQC"/>
    <property type="match status" value="1"/>
</dbReference>
<evidence type="ECO:0000313" key="12">
    <source>
        <dbReference type="EMBL" id="CAB4029675.1"/>
    </source>
</evidence>
<dbReference type="PANTHER" id="PTHR13710">
    <property type="entry name" value="DNA HELICASE RECQ FAMILY MEMBER"/>
    <property type="match status" value="1"/>
</dbReference>
<dbReference type="InterPro" id="IPR018982">
    <property type="entry name" value="RQC_domain"/>
</dbReference>